<dbReference type="SUPFAM" id="SSF111369">
    <property type="entry name" value="HlyD-like secretion proteins"/>
    <property type="match status" value="1"/>
</dbReference>
<sequence>MRSRLLWSLAGLLALLPVAALLMVAKLAQFNAMAEAADNMVMPPERVNAIAVREYQWQPEVTAVGSVAAVRGALLRTEAEGVVAEVAFAAGARVKAGELLLRLNDHLEQAQLNEAGAATELARLTYQRARALRNRGSLAQGDFDEAQSRYRQASARQRFIEAQIAQKVIRAPFAGQLGIRRISPGQFLEKGSPVVSLHTLDPVLVDFSLPQRRLAGLRAGLPVAVFADAWPGRTFNGEISAFDPELDLATRSVRVQASLANPDGALRPGMFVQLTLTQPEAEALLLVPLTAILHGPENDAVLVIEAGDGDTHVLRRQPVKLGRRLGDFVAVSEGLRAGQQLVSTGVFKLFPGMAVVIDNRLAPDFSLHPQPDNG</sequence>
<protein>
    <submittedName>
        <fullName evidence="5">Efflux RND transporter periplasmic adaptor subunit</fullName>
    </submittedName>
</protein>
<feature type="domain" description="CusB-like beta-barrel" evidence="3">
    <location>
        <begin position="205"/>
        <end position="279"/>
    </location>
</feature>
<comment type="similarity">
    <text evidence="1">Belongs to the membrane fusion protein (MFP) (TC 8.A.1) family.</text>
</comment>
<accession>A0AA50KRS7</accession>
<dbReference type="RefSeq" id="WP_306763300.1">
    <property type="nucleotide sequence ID" value="NZ_CP118224.1"/>
</dbReference>
<dbReference type="Pfam" id="PF25967">
    <property type="entry name" value="RND-MFP_C"/>
    <property type="match status" value="1"/>
</dbReference>
<dbReference type="GO" id="GO:1990961">
    <property type="term" value="P:xenobiotic detoxification by transmembrane export across the plasma membrane"/>
    <property type="evidence" value="ECO:0007669"/>
    <property type="project" value="InterPro"/>
</dbReference>
<dbReference type="InterPro" id="IPR058627">
    <property type="entry name" value="MdtA-like_C"/>
</dbReference>
<evidence type="ECO:0000256" key="1">
    <source>
        <dbReference type="ARBA" id="ARBA00009477"/>
    </source>
</evidence>
<dbReference type="Gene3D" id="2.40.30.170">
    <property type="match status" value="1"/>
</dbReference>
<dbReference type="GO" id="GO:0019898">
    <property type="term" value="C:extrinsic component of membrane"/>
    <property type="evidence" value="ECO:0007669"/>
    <property type="project" value="InterPro"/>
</dbReference>
<dbReference type="InterPro" id="IPR030190">
    <property type="entry name" value="MacA_alpha-hairpin_sf"/>
</dbReference>
<evidence type="ECO:0000259" key="4">
    <source>
        <dbReference type="Pfam" id="PF25967"/>
    </source>
</evidence>
<dbReference type="InterPro" id="IPR006143">
    <property type="entry name" value="RND_pump_MFP"/>
</dbReference>
<dbReference type="GO" id="GO:0030313">
    <property type="term" value="C:cell envelope"/>
    <property type="evidence" value="ECO:0007669"/>
    <property type="project" value="UniProtKB-SubCell"/>
</dbReference>
<dbReference type="InterPro" id="IPR058792">
    <property type="entry name" value="Beta-barrel_RND_2"/>
</dbReference>
<dbReference type="GO" id="GO:1990281">
    <property type="term" value="C:efflux pump complex"/>
    <property type="evidence" value="ECO:0007669"/>
    <property type="project" value="TreeGrafter"/>
</dbReference>
<evidence type="ECO:0000313" key="5">
    <source>
        <dbReference type="EMBL" id="WMC12063.1"/>
    </source>
</evidence>
<dbReference type="Gene3D" id="2.40.420.20">
    <property type="match status" value="1"/>
</dbReference>
<dbReference type="GO" id="GO:1990195">
    <property type="term" value="C:macrolide transmembrane transporter complex"/>
    <property type="evidence" value="ECO:0007669"/>
    <property type="project" value="InterPro"/>
</dbReference>
<dbReference type="GO" id="GO:0015562">
    <property type="term" value="F:efflux transmembrane transporter activity"/>
    <property type="evidence" value="ECO:0007669"/>
    <property type="project" value="TreeGrafter"/>
</dbReference>
<name>A0AA50KRS7_9GAMM</name>
<evidence type="ECO:0000259" key="3">
    <source>
        <dbReference type="Pfam" id="PF25954"/>
    </source>
</evidence>
<keyword evidence="6" id="KW-1185">Reference proteome</keyword>
<gene>
    <name evidence="5" type="ORF">PU634_06790</name>
</gene>
<dbReference type="Gene3D" id="6.10.140.1990">
    <property type="match status" value="1"/>
</dbReference>
<dbReference type="KEGG" id="ope:PU634_06790"/>
<evidence type="ECO:0000313" key="6">
    <source>
        <dbReference type="Proteomes" id="UP001223802"/>
    </source>
</evidence>
<feature type="domain" description="Multidrug resistance protein MdtA-like C-terminal permuted SH3" evidence="4">
    <location>
        <begin position="285"/>
        <end position="345"/>
    </location>
</feature>
<dbReference type="EMBL" id="CP118224">
    <property type="protein sequence ID" value="WMC12063.1"/>
    <property type="molecule type" value="Genomic_DNA"/>
</dbReference>
<reference evidence="5 6" key="1">
    <citation type="submission" date="2023-02" db="EMBL/GenBank/DDBJ databases">
        <title>Complete genome sequence of a novel bacterium Oceanimonas sp. NTOU-MSR1 isolated from marine coast sediment.</title>
        <authorList>
            <person name="Yang H.-T."/>
            <person name="Chen Y.-L."/>
            <person name="Ho Y.-N."/>
        </authorList>
    </citation>
    <scope>NUCLEOTIDE SEQUENCE [LARGE SCALE GENOMIC DNA]</scope>
    <source>
        <strain evidence="5 6">NTOU-MSR1</strain>
    </source>
</reference>
<proteinExistence type="inferred from homology"/>
<organism evidence="5 6">
    <name type="scientific">Oceanimonas pelagia</name>
    <dbReference type="NCBI Taxonomy" id="3028314"/>
    <lineage>
        <taxon>Bacteria</taxon>
        <taxon>Pseudomonadati</taxon>
        <taxon>Pseudomonadota</taxon>
        <taxon>Gammaproteobacteria</taxon>
        <taxon>Aeromonadales</taxon>
        <taxon>Aeromonadaceae</taxon>
        <taxon>Oceanimonas</taxon>
    </lineage>
</organism>
<dbReference type="AlphaFoldDB" id="A0AA50KRS7"/>
<dbReference type="PANTHER" id="PTHR30469">
    <property type="entry name" value="MULTIDRUG RESISTANCE PROTEIN MDTA"/>
    <property type="match status" value="1"/>
</dbReference>
<dbReference type="PANTHER" id="PTHR30469:SF11">
    <property type="entry name" value="BLL4320 PROTEIN"/>
    <property type="match status" value="1"/>
</dbReference>
<dbReference type="Proteomes" id="UP001223802">
    <property type="component" value="Chromosome"/>
</dbReference>
<dbReference type="NCBIfam" id="TIGR01730">
    <property type="entry name" value="RND_mfp"/>
    <property type="match status" value="1"/>
</dbReference>
<dbReference type="FunFam" id="2.40.30.170:FF:000010">
    <property type="entry name" value="Efflux RND transporter periplasmic adaptor subunit"/>
    <property type="match status" value="1"/>
</dbReference>
<dbReference type="Gene3D" id="2.40.50.100">
    <property type="match status" value="1"/>
</dbReference>
<dbReference type="Pfam" id="PF25954">
    <property type="entry name" value="Beta-barrel_RND_2"/>
    <property type="match status" value="1"/>
</dbReference>
<keyword evidence="2" id="KW-0175">Coiled coil</keyword>
<evidence type="ECO:0000256" key="2">
    <source>
        <dbReference type="ARBA" id="ARBA00023054"/>
    </source>
</evidence>